<dbReference type="RefSeq" id="WP_117314149.1">
    <property type="nucleotide sequence ID" value="NZ_JBHRUJ010000014.1"/>
</dbReference>
<proteinExistence type="predicted"/>
<protein>
    <submittedName>
        <fullName evidence="1">Uncharacterized protein</fullName>
    </submittedName>
</protein>
<dbReference type="EMBL" id="JBHRUJ010000014">
    <property type="protein sequence ID" value="MFC3210908.1"/>
    <property type="molecule type" value="Genomic_DNA"/>
</dbReference>
<evidence type="ECO:0000313" key="2">
    <source>
        <dbReference type="Proteomes" id="UP001595625"/>
    </source>
</evidence>
<reference evidence="2" key="1">
    <citation type="journal article" date="2019" name="Int. J. Syst. Evol. Microbiol.">
        <title>The Global Catalogue of Microorganisms (GCM) 10K type strain sequencing project: providing services to taxonomists for standard genome sequencing and annotation.</title>
        <authorList>
            <consortium name="The Broad Institute Genomics Platform"/>
            <consortium name="The Broad Institute Genome Sequencing Center for Infectious Disease"/>
            <person name="Wu L."/>
            <person name="Ma J."/>
        </authorList>
    </citation>
    <scope>NUCLEOTIDE SEQUENCE [LARGE SCALE GENOMIC DNA]</scope>
    <source>
        <strain evidence="2">CCM 320</strain>
    </source>
</reference>
<dbReference type="InterPro" id="IPR029058">
    <property type="entry name" value="AB_hydrolase_fold"/>
</dbReference>
<accession>A0ABV7KN92</accession>
<sequence length="124" mass="14228">MEHTQEELTARLKDNVMYSKKGSLNIINKEIPFEEESRGLDPRVRNFLANEVDPNARRPLTIDDLEVTRSKTEVNNKDLSRGIHSETAKFVYADHEVPLGIYNQTEEKKPVLIYLHGADFLSGM</sequence>
<dbReference type="Gene3D" id="3.40.50.1820">
    <property type="entry name" value="alpha/beta hydrolase"/>
    <property type="match status" value="1"/>
</dbReference>
<gene>
    <name evidence="1" type="ORF">ACFOEJ_07500</name>
</gene>
<name>A0ABV7KN92_PLAOK</name>
<comment type="caution">
    <text evidence="1">The sequence shown here is derived from an EMBL/GenBank/DDBJ whole genome shotgun (WGS) entry which is preliminary data.</text>
</comment>
<dbReference type="Proteomes" id="UP001595625">
    <property type="component" value="Unassembled WGS sequence"/>
</dbReference>
<organism evidence="1 2">
    <name type="scientific">Planomicrobium okeanokoites</name>
    <name type="common">Planococcus okeanokoites</name>
    <name type="synonym">Flavobacterium okeanokoites</name>
    <dbReference type="NCBI Taxonomy" id="244"/>
    <lineage>
        <taxon>Bacteria</taxon>
        <taxon>Bacillati</taxon>
        <taxon>Bacillota</taxon>
        <taxon>Bacilli</taxon>
        <taxon>Bacillales</taxon>
        <taxon>Caryophanaceae</taxon>
        <taxon>Planomicrobium</taxon>
    </lineage>
</organism>
<evidence type="ECO:0000313" key="1">
    <source>
        <dbReference type="EMBL" id="MFC3210908.1"/>
    </source>
</evidence>
<keyword evidence="2" id="KW-1185">Reference proteome</keyword>